<dbReference type="EMBL" id="CP019699">
    <property type="protein sequence ID" value="AQS57530.1"/>
    <property type="molecule type" value="Genomic_DNA"/>
</dbReference>
<evidence type="ECO:0000259" key="3">
    <source>
        <dbReference type="Pfam" id="PF13556"/>
    </source>
</evidence>
<dbReference type="PANTHER" id="PTHR33744:SF15">
    <property type="entry name" value="CARBOHYDRATE DIACID REGULATOR"/>
    <property type="match status" value="1"/>
</dbReference>
<dbReference type="PANTHER" id="PTHR33744">
    <property type="entry name" value="CARBOHYDRATE DIACID REGULATOR"/>
    <property type="match status" value="1"/>
</dbReference>
<evidence type="ECO:0000259" key="2">
    <source>
        <dbReference type="Pfam" id="PF05651"/>
    </source>
</evidence>
<keyword evidence="6" id="KW-1185">Reference proteome</keyword>
<evidence type="ECO:0000259" key="4">
    <source>
        <dbReference type="Pfam" id="PF17853"/>
    </source>
</evidence>
<evidence type="ECO:0000256" key="1">
    <source>
        <dbReference type="ARBA" id="ARBA00006754"/>
    </source>
</evidence>
<dbReference type="InterPro" id="IPR025736">
    <property type="entry name" value="PucR_C-HTH_dom"/>
</dbReference>
<feature type="domain" description="Putative sugar diacid recognition" evidence="2">
    <location>
        <begin position="5"/>
        <end position="134"/>
    </location>
</feature>
<dbReference type="InterPro" id="IPR051448">
    <property type="entry name" value="CdaR-like_regulators"/>
</dbReference>
<dbReference type="Gene3D" id="1.10.10.2840">
    <property type="entry name" value="PucR C-terminal helix-turn-helix domain"/>
    <property type="match status" value="1"/>
</dbReference>
<accession>A0A1U9KBX5</accession>
<dbReference type="KEGG" id="ntr:B0W44_11715"/>
<dbReference type="OrthoDB" id="9792148at2"/>
<reference evidence="5 6" key="1">
    <citation type="journal article" date="2015" name="Int. J. Syst. Evol. Microbiol.">
        <title>Novibacillus thermophilus gen. nov., sp. nov., a Gram-staining-negative and moderately thermophilic member of the family Thermoactinomycetaceae.</title>
        <authorList>
            <person name="Yang G."/>
            <person name="Chen J."/>
            <person name="Zhou S."/>
        </authorList>
    </citation>
    <scope>NUCLEOTIDE SEQUENCE [LARGE SCALE GENOMIC DNA]</scope>
    <source>
        <strain evidence="5 6">SG-1</strain>
    </source>
</reference>
<sequence length="394" mass="45398">MRILEQIAQKVVESTRETLGYPISITDAKGKIIGCTEAERLGTHHPPSVDVLKKKAPICYGENDVKKLKNVLPGVAVPLSLNGRAVGVLGVVGKPQDLLPYVKLVKGYVELMCREAFHNEMVDLETKMTETFVQYLLQTHHVETADCLERYSKIIGYDFTRDRACIVIEMKGVSEKITAQSDGRFYLQQFKRNVLKQAASTFKNHPSDVMAMLNIEQLIILKSYNENEFLSNQTLEEKSQVFKRFLQRVYGLMAYIAIGDKRPGTEIHESYRHALKALEIGKRKNSDDDVFFYDHWGVTLQLLPLEITNDMKEQLNRIIEPFVKDEQFRELYRTFMTYCEHNLNLSETARHLYIHRNSLIYRLNKMSKLTSLDLSQFEQCLLLYVALKCGVCVK</sequence>
<name>A0A1U9KBX5_9BACL</name>
<organism evidence="5 6">
    <name type="scientific">Novibacillus thermophilus</name>
    <dbReference type="NCBI Taxonomy" id="1471761"/>
    <lineage>
        <taxon>Bacteria</taxon>
        <taxon>Bacillati</taxon>
        <taxon>Bacillota</taxon>
        <taxon>Bacilli</taxon>
        <taxon>Bacillales</taxon>
        <taxon>Thermoactinomycetaceae</taxon>
        <taxon>Novibacillus</taxon>
    </lineage>
</organism>
<dbReference type="InterPro" id="IPR041522">
    <property type="entry name" value="CdaR_GGDEF"/>
</dbReference>
<dbReference type="STRING" id="1471761.B0W44_11715"/>
<dbReference type="AlphaFoldDB" id="A0A1U9KBX5"/>
<dbReference type="Pfam" id="PF17853">
    <property type="entry name" value="GGDEF_2"/>
    <property type="match status" value="1"/>
</dbReference>
<gene>
    <name evidence="5" type="ORF">B0W44_11715</name>
</gene>
<protein>
    <recommendedName>
        <fullName evidence="7">Transcriptional regulator</fullName>
    </recommendedName>
</protein>
<feature type="domain" description="PucR C-terminal helix-turn-helix" evidence="3">
    <location>
        <begin position="331"/>
        <end position="388"/>
    </location>
</feature>
<evidence type="ECO:0000313" key="5">
    <source>
        <dbReference type="EMBL" id="AQS57530.1"/>
    </source>
</evidence>
<proteinExistence type="inferred from homology"/>
<dbReference type="Pfam" id="PF13556">
    <property type="entry name" value="HTH_30"/>
    <property type="match status" value="1"/>
</dbReference>
<dbReference type="InterPro" id="IPR009057">
    <property type="entry name" value="Homeodomain-like_sf"/>
</dbReference>
<dbReference type="Pfam" id="PF05651">
    <property type="entry name" value="Diacid_rec"/>
    <property type="match status" value="1"/>
</dbReference>
<dbReference type="Proteomes" id="UP000188603">
    <property type="component" value="Chromosome"/>
</dbReference>
<dbReference type="InterPro" id="IPR042070">
    <property type="entry name" value="PucR_C-HTH_sf"/>
</dbReference>
<evidence type="ECO:0008006" key="7">
    <source>
        <dbReference type="Google" id="ProtNLM"/>
    </source>
</evidence>
<feature type="domain" description="CdaR GGDEF-like" evidence="4">
    <location>
        <begin position="148"/>
        <end position="280"/>
    </location>
</feature>
<dbReference type="InterPro" id="IPR008599">
    <property type="entry name" value="Diacid_rec"/>
</dbReference>
<comment type="similarity">
    <text evidence="1">Belongs to the CdaR family.</text>
</comment>
<dbReference type="SUPFAM" id="SSF46689">
    <property type="entry name" value="Homeodomain-like"/>
    <property type="match status" value="1"/>
</dbReference>
<evidence type="ECO:0000313" key="6">
    <source>
        <dbReference type="Proteomes" id="UP000188603"/>
    </source>
</evidence>